<accession>A0ABQ1IR92</accession>
<comment type="caution">
    <text evidence="1">The sequence shown here is derived from an EMBL/GenBank/DDBJ whole genome shotgun (WGS) entry which is preliminary data.</text>
</comment>
<proteinExistence type="predicted"/>
<protein>
    <submittedName>
        <fullName evidence="1">Uncharacterized protein</fullName>
    </submittedName>
</protein>
<organism evidence="1 2">
    <name type="scientific">Tistrella bauzanensis</name>
    <dbReference type="NCBI Taxonomy" id="657419"/>
    <lineage>
        <taxon>Bacteria</taxon>
        <taxon>Pseudomonadati</taxon>
        <taxon>Pseudomonadota</taxon>
        <taxon>Alphaproteobacteria</taxon>
        <taxon>Geminicoccales</taxon>
        <taxon>Geminicoccaceae</taxon>
        <taxon>Tistrella</taxon>
    </lineage>
</organism>
<evidence type="ECO:0000313" key="2">
    <source>
        <dbReference type="Proteomes" id="UP000603352"/>
    </source>
</evidence>
<keyword evidence="2" id="KW-1185">Reference proteome</keyword>
<name>A0ABQ1IR92_9PROT</name>
<sequence>MGDRQAAEGEVGIERLDVAQAGTAGRCVTDMADAHIADHLHHQALIGKGVANQADRAMRMELVAIISDDATGFLAAMLKRMQPERHVTCRFLMAMDTEDSALFAQMVVVF</sequence>
<dbReference type="EMBL" id="BMDZ01000045">
    <property type="protein sequence ID" value="GGB50468.1"/>
    <property type="molecule type" value="Genomic_DNA"/>
</dbReference>
<dbReference type="Proteomes" id="UP000603352">
    <property type="component" value="Unassembled WGS sequence"/>
</dbReference>
<evidence type="ECO:0000313" key="1">
    <source>
        <dbReference type="EMBL" id="GGB50468.1"/>
    </source>
</evidence>
<reference evidence="2" key="1">
    <citation type="journal article" date="2019" name="Int. J. Syst. Evol. Microbiol.">
        <title>The Global Catalogue of Microorganisms (GCM) 10K type strain sequencing project: providing services to taxonomists for standard genome sequencing and annotation.</title>
        <authorList>
            <consortium name="The Broad Institute Genomics Platform"/>
            <consortium name="The Broad Institute Genome Sequencing Center for Infectious Disease"/>
            <person name="Wu L."/>
            <person name="Ma J."/>
        </authorList>
    </citation>
    <scope>NUCLEOTIDE SEQUENCE [LARGE SCALE GENOMIC DNA]</scope>
    <source>
        <strain evidence="2">CGMCC 1.10188</strain>
    </source>
</reference>
<gene>
    <name evidence="1" type="ORF">GCM10011505_34410</name>
</gene>